<organism evidence="1 2">
    <name type="scientific">Melastoma candidum</name>
    <dbReference type="NCBI Taxonomy" id="119954"/>
    <lineage>
        <taxon>Eukaryota</taxon>
        <taxon>Viridiplantae</taxon>
        <taxon>Streptophyta</taxon>
        <taxon>Embryophyta</taxon>
        <taxon>Tracheophyta</taxon>
        <taxon>Spermatophyta</taxon>
        <taxon>Magnoliopsida</taxon>
        <taxon>eudicotyledons</taxon>
        <taxon>Gunneridae</taxon>
        <taxon>Pentapetalae</taxon>
        <taxon>rosids</taxon>
        <taxon>malvids</taxon>
        <taxon>Myrtales</taxon>
        <taxon>Melastomataceae</taxon>
        <taxon>Melastomatoideae</taxon>
        <taxon>Melastomateae</taxon>
        <taxon>Melastoma</taxon>
    </lineage>
</organism>
<dbReference type="EMBL" id="CM042883">
    <property type="protein sequence ID" value="KAI4373675.1"/>
    <property type="molecule type" value="Genomic_DNA"/>
</dbReference>
<evidence type="ECO:0000313" key="2">
    <source>
        <dbReference type="Proteomes" id="UP001057402"/>
    </source>
</evidence>
<comment type="caution">
    <text evidence="1">The sequence shown here is derived from an EMBL/GenBank/DDBJ whole genome shotgun (WGS) entry which is preliminary data.</text>
</comment>
<proteinExistence type="predicted"/>
<evidence type="ECO:0000313" key="1">
    <source>
        <dbReference type="EMBL" id="KAI4373675.1"/>
    </source>
</evidence>
<sequence>MPNLDPDDLRVIKTLGKGATGTVLLVHRSLSDPSASSPFALKFLTDPSNSSSRNRLLHEASVLSLLSSHPHPFLPILLGSGDHVVSRDGLLAFALPYCPGGDLHLLQGQLPDRVFSTSSLRFYLSEIVSALRHLHSLGLAFRDLKPENILIQHSGHLTLADFDLSKQLPRQPSVASPPRPCSNLKHQPKPKLPPKSTSPGFTLRKAKAATARVSPVGRRRRSLMGKSYSFVGTEEYVAPEVIQGDGHGFSVDWWALGVLAYEMSFGKTPFKGNTKKETFRNVLLKPVLCPGKRTSLTDLIERLLAKDPAERLGYHRGADEIMEHEFFRGVQWDILAEVARPPFIPPGTGEEDSPTTGVVDLAEYLRKLREPPPSA</sequence>
<dbReference type="Proteomes" id="UP001057402">
    <property type="component" value="Chromosome 4"/>
</dbReference>
<keyword evidence="2" id="KW-1185">Reference proteome</keyword>
<accession>A0ACB9R469</accession>
<name>A0ACB9R469_9MYRT</name>
<protein>
    <submittedName>
        <fullName evidence="1">Uncharacterized protein</fullName>
    </submittedName>
</protein>
<reference evidence="2" key="1">
    <citation type="journal article" date="2023" name="Front. Plant Sci.">
        <title>Chromosomal-level genome assembly of Melastoma candidum provides insights into trichome evolution.</title>
        <authorList>
            <person name="Zhong Y."/>
            <person name="Wu W."/>
            <person name="Sun C."/>
            <person name="Zou P."/>
            <person name="Liu Y."/>
            <person name="Dai S."/>
            <person name="Zhou R."/>
        </authorList>
    </citation>
    <scope>NUCLEOTIDE SEQUENCE [LARGE SCALE GENOMIC DNA]</scope>
</reference>
<gene>
    <name evidence="1" type="ORF">MLD38_011776</name>
</gene>